<dbReference type="EMBL" id="VIIS01000383">
    <property type="protein sequence ID" value="KAF0309652.1"/>
    <property type="molecule type" value="Genomic_DNA"/>
</dbReference>
<reference evidence="1 2" key="1">
    <citation type="submission" date="2019-07" db="EMBL/GenBank/DDBJ databases">
        <title>Draft genome assembly of a fouling barnacle, Amphibalanus amphitrite (Darwin, 1854): The first reference genome for Thecostraca.</title>
        <authorList>
            <person name="Kim W."/>
        </authorList>
    </citation>
    <scope>NUCLEOTIDE SEQUENCE [LARGE SCALE GENOMIC DNA]</scope>
    <source>
        <strain evidence="1">SNU_AA5</strain>
        <tissue evidence="1">Soma without cirri and trophi</tissue>
    </source>
</reference>
<dbReference type="AlphaFoldDB" id="A0A6A4X5U5"/>
<evidence type="ECO:0000313" key="1">
    <source>
        <dbReference type="EMBL" id="KAF0309652.1"/>
    </source>
</evidence>
<accession>A0A6A4X5U5</accession>
<protein>
    <submittedName>
        <fullName evidence="1">Uncharacterized protein</fullName>
    </submittedName>
</protein>
<organism evidence="1 2">
    <name type="scientific">Amphibalanus amphitrite</name>
    <name type="common">Striped barnacle</name>
    <name type="synonym">Balanus amphitrite</name>
    <dbReference type="NCBI Taxonomy" id="1232801"/>
    <lineage>
        <taxon>Eukaryota</taxon>
        <taxon>Metazoa</taxon>
        <taxon>Ecdysozoa</taxon>
        <taxon>Arthropoda</taxon>
        <taxon>Crustacea</taxon>
        <taxon>Multicrustacea</taxon>
        <taxon>Cirripedia</taxon>
        <taxon>Thoracica</taxon>
        <taxon>Thoracicalcarea</taxon>
        <taxon>Balanomorpha</taxon>
        <taxon>Balanoidea</taxon>
        <taxon>Balanidae</taxon>
        <taxon>Amphibalaninae</taxon>
        <taxon>Amphibalanus</taxon>
    </lineage>
</organism>
<gene>
    <name evidence="1" type="ORF">FJT64_019238</name>
</gene>
<evidence type="ECO:0000313" key="2">
    <source>
        <dbReference type="Proteomes" id="UP000440578"/>
    </source>
</evidence>
<keyword evidence="2" id="KW-1185">Reference proteome</keyword>
<comment type="caution">
    <text evidence="1">The sequence shown here is derived from an EMBL/GenBank/DDBJ whole genome shotgun (WGS) entry which is preliminary data.</text>
</comment>
<sequence>MNEAHHTYYFGHRRKPLKVDNRFGSHVSYYSYQSALYISYIPLSSCAIGSHTLSSRAIGSHTLSSCAIGSHTLSSRALGSHTLSSCAIGSHTLSSCALGSRVIGSRLTRVLSQHPIHV</sequence>
<dbReference type="Proteomes" id="UP000440578">
    <property type="component" value="Unassembled WGS sequence"/>
</dbReference>
<proteinExistence type="predicted"/>
<name>A0A6A4X5U5_AMPAM</name>